<organism evidence="1 2">
    <name type="scientific">Tengunoibacter tsumagoiensis</name>
    <dbReference type="NCBI Taxonomy" id="2014871"/>
    <lineage>
        <taxon>Bacteria</taxon>
        <taxon>Bacillati</taxon>
        <taxon>Chloroflexota</taxon>
        <taxon>Ktedonobacteria</taxon>
        <taxon>Ktedonobacterales</taxon>
        <taxon>Dictyobacteraceae</taxon>
        <taxon>Tengunoibacter</taxon>
    </lineage>
</organism>
<proteinExistence type="predicted"/>
<dbReference type="AlphaFoldDB" id="A0A402A697"/>
<gene>
    <name evidence="1" type="ORF">KTT_43700</name>
</gene>
<sequence length="77" mass="8993">MPLMKGTYLVSWKIINEIMGLATLDDQFARKLLVEPLQAIQEHGFQLTDEEKKIFEHSQAQDIYELSQILLDRLPSY</sequence>
<comment type="caution">
    <text evidence="1">The sequence shown here is derived from an EMBL/GenBank/DDBJ whole genome shotgun (WGS) entry which is preliminary data.</text>
</comment>
<name>A0A402A697_9CHLR</name>
<evidence type="ECO:0000313" key="1">
    <source>
        <dbReference type="EMBL" id="GCE14511.1"/>
    </source>
</evidence>
<reference evidence="2" key="1">
    <citation type="submission" date="2018-12" db="EMBL/GenBank/DDBJ databases">
        <title>Tengunoibacter tsumagoiensis gen. nov., sp. nov., Dictyobacter kobayashii sp. nov., D. alpinus sp. nov., and D. joshuensis sp. nov. and description of Dictyobacteraceae fam. nov. within the order Ktedonobacterales isolated from Tengu-no-mugimeshi.</title>
        <authorList>
            <person name="Wang C.M."/>
            <person name="Zheng Y."/>
            <person name="Sakai Y."/>
            <person name="Toyoda A."/>
            <person name="Minakuchi Y."/>
            <person name="Abe K."/>
            <person name="Yokota A."/>
            <person name="Yabe S."/>
        </authorList>
    </citation>
    <scope>NUCLEOTIDE SEQUENCE [LARGE SCALE GENOMIC DNA]</scope>
    <source>
        <strain evidence="2">Uno3</strain>
    </source>
</reference>
<protein>
    <submittedName>
        <fullName evidence="1">Uncharacterized protein</fullName>
    </submittedName>
</protein>
<dbReference type="Proteomes" id="UP000287352">
    <property type="component" value="Unassembled WGS sequence"/>
</dbReference>
<dbReference type="EMBL" id="BIFR01000002">
    <property type="protein sequence ID" value="GCE14511.1"/>
    <property type="molecule type" value="Genomic_DNA"/>
</dbReference>
<keyword evidence="2" id="KW-1185">Reference proteome</keyword>
<accession>A0A402A697</accession>
<evidence type="ECO:0000313" key="2">
    <source>
        <dbReference type="Proteomes" id="UP000287352"/>
    </source>
</evidence>